<comment type="similarity">
    <text evidence="1">Belongs to the glycosyltransferase 90 family.</text>
</comment>
<protein>
    <submittedName>
        <fullName evidence="5">RUMI</fullName>
        <ecNumber evidence="5">2.4.1.-</ecNumber>
    </submittedName>
</protein>
<evidence type="ECO:0000256" key="1">
    <source>
        <dbReference type="ARBA" id="ARBA00010118"/>
    </source>
</evidence>
<evidence type="ECO:0000256" key="3">
    <source>
        <dbReference type="SAM" id="SignalP"/>
    </source>
</evidence>
<dbReference type="InterPro" id="IPR051091">
    <property type="entry name" value="O-Glucosyltr/Glycosyltrsf_90"/>
</dbReference>
<dbReference type="GO" id="GO:0012505">
    <property type="term" value="C:endomembrane system"/>
    <property type="evidence" value="ECO:0007669"/>
    <property type="project" value="TreeGrafter"/>
</dbReference>
<evidence type="ECO:0000313" key="5">
    <source>
        <dbReference type="EMBL" id="CAE1293807.1"/>
    </source>
</evidence>
<comment type="caution">
    <text evidence="5">The sequence shown here is derived from an EMBL/GenBank/DDBJ whole genome shotgun (WGS) entry which is preliminary data.</text>
</comment>
<reference evidence="5" key="1">
    <citation type="submission" date="2021-01" db="EMBL/GenBank/DDBJ databases">
        <authorList>
            <person name="Li R."/>
            <person name="Bekaert M."/>
        </authorList>
    </citation>
    <scope>NUCLEOTIDE SEQUENCE</scope>
    <source>
        <strain evidence="5">Farmed</strain>
    </source>
</reference>
<accession>A0A812DDT7</accession>
<dbReference type="InterPro" id="IPR006598">
    <property type="entry name" value="CAP10"/>
</dbReference>
<evidence type="ECO:0000259" key="4">
    <source>
        <dbReference type="Pfam" id="PF05686"/>
    </source>
</evidence>
<proteinExistence type="inferred from homology"/>
<keyword evidence="5" id="KW-0328">Glycosyltransferase</keyword>
<name>A0A812DDT7_ACAPH</name>
<keyword evidence="6" id="KW-1185">Reference proteome</keyword>
<dbReference type="GO" id="GO:0035251">
    <property type="term" value="F:UDP-glucosyltransferase activity"/>
    <property type="evidence" value="ECO:0007669"/>
    <property type="project" value="TreeGrafter"/>
</dbReference>
<keyword evidence="3" id="KW-0732">Signal</keyword>
<dbReference type="AlphaFoldDB" id="A0A812DDT7"/>
<organism evidence="5 6">
    <name type="scientific">Acanthosepion pharaonis</name>
    <name type="common">Pharaoh cuttlefish</name>
    <name type="synonym">Sepia pharaonis</name>
    <dbReference type="NCBI Taxonomy" id="158019"/>
    <lineage>
        <taxon>Eukaryota</taxon>
        <taxon>Metazoa</taxon>
        <taxon>Spiralia</taxon>
        <taxon>Lophotrochozoa</taxon>
        <taxon>Mollusca</taxon>
        <taxon>Cephalopoda</taxon>
        <taxon>Coleoidea</taxon>
        <taxon>Decapodiformes</taxon>
        <taxon>Sepiida</taxon>
        <taxon>Sepiina</taxon>
        <taxon>Sepiidae</taxon>
        <taxon>Acanthosepion</taxon>
    </lineage>
</organism>
<keyword evidence="2 5" id="KW-0808">Transferase</keyword>
<dbReference type="PANTHER" id="PTHR12203">
    <property type="entry name" value="KDEL LYS-ASP-GLU-LEU CONTAINING - RELATED"/>
    <property type="match status" value="1"/>
</dbReference>
<feature type="chain" id="PRO_5032438392" evidence="3">
    <location>
        <begin position="30"/>
        <end position="200"/>
    </location>
</feature>
<sequence>MAADYRRVSFLLFISFIIVWGLIVLPTSADQETCLKDGTCKTETQATEEKSKYKKGNKWEKYLKLIREANKKHKKCHQANCTCHEGVIDSDLWVWEKEKKVINREQIAEARKKGVYYQIVSHKLYRDSSCMFPARCNGVEHFLLKIIKDLPDMEFVINIQDYPKVPKFFDPLPIFSFSKKVFSKILFPFLFLFYPCKTNV</sequence>
<dbReference type="EMBL" id="CAHIKZ030002921">
    <property type="protein sequence ID" value="CAE1293807.1"/>
    <property type="molecule type" value="Genomic_DNA"/>
</dbReference>
<dbReference type="GO" id="GO:0045747">
    <property type="term" value="P:positive regulation of Notch signaling pathway"/>
    <property type="evidence" value="ECO:0007669"/>
    <property type="project" value="TreeGrafter"/>
</dbReference>
<dbReference type="Proteomes" id="UP000597762">
    <property type="component" value="Unassembled WGS sequence"/>
</dbReference>
<dbReference type="Pfam" id="PF05686">
    <property type="entry name" value="Glyco_transf_90"/>
    <property type="match status" value="1"/>
</dbReference>
<dbReference type="GO" id="GO:0006493">
    <property type="term" value="P:protein O-linked glycosylation"/>
    <property type="evidence" value="ECO:0007669"/>
    <property type="project" value="TreeGrafter"/>
</dbReference>
<feature type="domain" description="Glycosyl transferase CAP10" evidence="4">
    <location>
        <begin position="77"/>
        <end position="188"/>
    </location>
</feature>
<evidence type="ECO:0000256" key="2">
    <source>
        <dbReference type="ARBA" id="ARBA00022679"/>
    </source>
</evidence>
<dbReference type="PANTHER" id="PTHR12203:SF35">
    <property type="entry name" value="PROTEIN O-GLUCOSYLTRANSFERASE 1"/>
    <property type="match status" value="1"/>
</dbReference>
<feature type="signal peptide" evidence="3">
    <location>
        <begin position="1"/>
        <end position="29"/>
    </location>
</feature>
<gene>
    <name evidence="5" type="ORF">SPHA_50003</name>
</gene>
<dbReference type="GO" id="GO:0035252">
    <property type="term" value="F:UDP-xylosyltransferase activity"/>
    <property type="evidence" value="ECO:0007669"/>
    <property type="project" value="TreeGrafter"/>
</dbReference>
<dbReference type="EC" id="2.4.1.-" evidence="5"/>
<evidence type="ECO:0000313" key="6">
    <source>
        <dbReference type="Proteomes" id="UP000597762"/>
    </source>
</evidence>
<dbReference type="OrthoDB" id="202415at2759"/>